<dbReference type="InterPro" id="IPR013083">
    <property type="entry name" value="Znf_RING/FYVE/PHD"/>
</dbReference>
<name>A0A7C4FHT9_9CREN</name>
<gene>
    <name evidence="2" type="ORF">ENV14_06135</name>
</gene>
<evidence type="ECO:0000259" key="1">
    <source>
        <dbReference type="PROSITE" id="PS50089"/>
    </source>
</evidence>
<dbReference type="SUPFAM" id="SSF57903">
    <property type="entry name" value="FYVE/PHD zinc finger"/>
    <property type="match status" value="1"/>
</dbReference>
<accession>A0A7C4FHT9</accession>
<evidence type="ECO:0000313" key="2">
    <source>
        <dbReference type="EMBL" id="HGI87947.1"/>
    </source>
</evidence>
<reference evidence="2" key="1">
    <citation type="journal article" date="2020" name="mSystems">
        <title>Genome- and Community-Level Interaction Insights into Carbon Utilization and Element Cycling Functions of Hydrothermarchaeota in Hydrothermal Sediment.</title>
        <authorList>
            <person name="Zhou Z."/>
            <person name="Liu Y."/>
            <person name="Xu W."/>
            <person name="Pan J."/>
            <person name="Luo Z.H."/>
            <person name="Li M."/>
        </authorList>
    </citation>
    <scope>NUCLEOTIDE SEQUENCE [LARGE SCALE GENOMIC DNA]</scope>
    <source>
        <strain evidence="2">SpSt-732</strain>
    </source>
</reference>
<sequence>MMHDIEKKRIAPRCAICNREITNEERYVRCSVCGVLMHEDCIDREVLEDSEGNVLCPYDVLLAALDWFDIVVNTYYESLKMDEEKLRDVIERLKSYIKLLEE</sequence>
<dbReference type="PROSITE" id="PS50089">
    <property type="entry name" value="ZF_RING_2"/>
    <property type="match status" value="1"/>
</dbReference>
<proteinExistence type="predicted"/>
<dbReference type="Gene3D" id="3.30.40.10">
    <property type="entry name" value="Zinc/RING finger domain, C3HC4 (zinc finger)"/>
    <property type="match status" value="1"/>
</dbReference>
<organism evidence="2">
    <name type="scientific">Ignisphaera aggregans</name>
    <dbReference type="NCBI Taxonomy" id="334771"/>
    <lineage>
        <taxon>Archaea</taxon>
        <taxon>Thermoproteota</taxon>
        <taxon>Thermoprotei</taxon>
        <taxon>Desulfurococcales</taxon>
        <taxon>Desulfurococcaceae</taxon>
        <taxon>Ignisphaera</taxon>
    </lineage>
</organism>
<dbReference type="InterPro" id="IPR001841">
    <property type="entry name" value="Znf_RING"/>
</dbReference>
<feature type="domain" description="RING-type" evidence="1">
    <location>
        <begin position="14"/>
        <end position="59"/>
    </location>
</feature>
<comment type="caution">
    <text evidence="2">The sequence shown here is derived from an EMBL/GenBank/DDBJ whole genome shotgun (WGS) entry which is preliminary data.</text>
</comment>
<dbReference type="InterPro" id="IPR011011">
    <property type="entry name" value="Znf_FYVE_PHD"/>
</dbReference>
<dbReference type="AlphaFoldDB" id="A0A7C4FHT9"/>
<dbReference type="EMBL" id="DTFF01000049">
    <property type="protein sequence ID" value="HGI87947.1"/>
    <property type="molecule type" value="Genomic_DNA"/>
</dbReference>
<protein>
    <recommendedName>
        <fullName evidence="1">RING-type domain-containing protein</fullName>
    </recommendedName>
</protein>
<dbReference type="CDD" id="cd15489">
    <property type="entry name" value="PHD_SF"/>
    <property type="match status" value="1"/>
</dbReference>